<dbReference type="PANTHER" id="PTHR23537">
    <property type="match status" value="1"/>
</dbReference>
<dbReference type="PROSITE" id="PS50850">
    <property type="entry name" value="MFS"/>
    <property type="match status" value="1"/>
</dbReference>
<feature type="transmembrane region" description="Helical" evidence="4">
    <location>
        <begin position="14"/>
        <end position="35"/>
    </location>
</feature>
<sequence length="391" mass="40505">MSSQQLFTQTTQRLPVSALAIMFTGILTLVAVMGIGRFALTPQIPLMIRDGQLSLSSAGVLAAMNYVGYLLGAIYVSRLRQHHALYLKTGLAITVAVTLASGATTSFILQCLFRFLAGVGGAWALIIVTSWTQLMLAERQAPRLSALVFAGPGIGITLSGLLAWSMAGFSASSAWYIYGAVALVAAMGIWRTLPAAVATPAASAPKAKISHNLKVLLAVYSLAGFGYILPATFLAQMAHSQFPAGSPMVSLFWPLFGLSAVAGVLLAVFVAGKYRPRYCLAIALILQGIGVAASVVLPNTAGLVISTLLTGLGFLAIMQFSMRLARLFSTGSLARTVGMLTSGYASGQLIGPLISAASVALLGSLAPAILLAAAMLVLAGLAVIGLMREKA</sequence>
<dbReference type="InterPro" id="IPR036259">
    <property type="entry name" value="MFS_trans_sf"/>
</dbReference>
<dbReference type="InterPro" id="IPR020846">
    <property type="entry name" value="MFS_dom"/>
</dbReference>
<keyword evidence="7" id="KW-1185">Reference proteome</keyword>
<evidence type="ECO:0000313" key="7">
    <source>
        <dbReference type="Proteomes" id="UP001515683"/>
    </source>
</evidence>
<keyword evidence="3 4" id="KW-0472">Membrane</keyword>
<keyword evidence="1 4" id="KW-0812">Transmembrane</keyword>
<dbReference type="SUPFAM" id="SSF103473">
    <property type="entry name" value="MFS general substrate transporter"/>
    <property type="match status" value="1"/>
</dbReference>
<dbReference type="InterPro" id="IPR010645">
    <property type="entry name" value="MFS_4"/>
</dbReference>
<feature type="transmembrane region" description="Helical" evidence="4">
    <location>
        <begin position="251"/>
        <end position="271"/>
    </location>
</feature>
<evidence type="ECO:0000256" key="3">
    <source>
        <dbReference type="ARBA" id="ARBA00023136"/>
    </source>
</evidence>
<evidence type="ECO:0000256" key="4">
    <source>
        <dbReference type="SAM" id="Phobius"/>
    </source>
</evidence>
<evidence type="ECO:0000313" key="6">
    <source>
        <dbReference type="EMBL" id="NIF23698.1"/>
    </source>
</evidence>
<proteinExistence type="predicted"/>
<dbReference type="Gene3D" id="1.20.1250.20">
    <property type="entry name" value="MFS general substrate transporter like domains"/>
    <property type="match status" value="2"/>
</dbReference>
<dbReference type="EMBL" id="VWXF01000009">
    <property type="protein sequence ID" value="NIF23698.1"/>
    <property type="molecule type" value="Genomic_DNA"/>
</dbReference>
<name>A0ABX0RG74_9GAMM</name>
<feature type="transmembrane region" description="Helical" evidence="4">
    <location>
        <begin position="303"/>
        <end position="325"/>
    </location>
</feature>
<dbReference type="RefSeq" id="WP_205297439.1">
    <property type="nucleotide sequence ID" value="NZ_VWXF01000009.1"/>
</dbReference>
<feature type="transmembrane region" description="Helical" evidence="4">
    <location>
        <begin position="115"/>
        <end position="134"/>
    </location>
</feature>
<dbReference type="Proteomes" id="UP001515683">
    <property type="component" value="Unassembled WGS sequence"/>
</dbReference>
<feature type="transmembrane region" description="Helical" evidence="4">
    <location>
        <begin position="146"/>
        <end position="169"/>
    </location>
</feature>
<accession>A0ABX0RG74</accession>
<reference evidence="6 7" key="1">
    <citation type="journal article" date="2019" name="bioRxiv">
        <title>Bacteria contribute to plant secondary compound degradation in a generalist herbivore system.</title>
        <authorList>
            <person name="Francoeur C.B."/>
            <person name="Khadempour L."/>
            <person name="Moreira-Soto R.D."/>
            <person name="Gotting K."/>
            <person name="Book A.J."/>
            <person name="Pinto-Tomas A.A."/>
            <person name="Keefover-Ring K."/>
            <person name="Currie C.R."/>
        </authorList>
    </citation>
    <scope>NUCLEOTIDE SEQUENCE [LARGE SCALE GENOMIC DNA]</scope>
    <source>
        <strain evidence="6">Acro-835</strain>
    </source>
</reference>
<feature type="transmembrane region" description="Helical" evidence="4">
    <location>
        <begin position="89"/>
        <end position="109"/>
    </location>
</feature>
<gene>
    <name evidence="6" type="ORF">F3J40_19145</name>
</gene>
<dbReference type="Pfam" id="PF06779">
    <property type="entry name" value="MFS_4"/>
    <property type="match status" value="1"/>
</dbReference>
<organism evidence="6 7">
    <name type="scientific">Candidatus Pantoea multigeneris</name>
    <dbReference type="NCBI Taxonomy" id="2608357"/>
    <lineage>
        <taxon>Bacteria</taxon>
        <taxon>Pseudomonadati</taxon>
        <taxon>Pseudomonadota</taxon>
        <taxon>Gammaproteobacteria</taxon>
        <taxon>Enterobacterales</taxon>
        <taxon>Erwiniaceae</taxon>
        <taxon>Pantoea</taxon>
    </lineage>
</organism>
<feature type="transmembrane region" description="Helical" evidence="4">
    <location>
        <begin position="278"/>
        <end position="297"/>
    </location>
</feature>
<feature type="transmembrane region" description="Helical" evidence="4">
    <location>
        <begin position="368"/>
        <end position="387"/>
    </location>
</feature>
<evidence type="ECO:0000256" key="2">
    <source>
        <dbReference type="ARBA" id="ARBA00022989"/>
    </source>
</evidence>
<feature type="transmembrane region" description="Helical" evidence="4">
    <location>
        <begin position="55"/>
        <end position="77"/>
    </location>
</feature>
<dbReference type="PANTHER" id="PTHR23537:SF1">
    <property type="entry name" value="SUGAR TRANSPORTER"/>
    <property type="match status" value="1"/>
</dbReference>
<feature type="transmembrane region" description="Helical" evidence="4">
    <location>
        <begin position="337"/>
        <end position="362"/>
    </location>
</feature>
<evidence type="ECO:0000259" key="5">
    <source>
        <dbReference type="PROSITE" id="PS50850"/>
    </source>
</evidence>
<protein>
    <submittedName>
        <fullName evidence="6">YbfB/YjiJ family MFS transporter</fullName>
    </submittedName>
</protein>
<comment type="caution">
    <text evidence="6">The sequence shown here is derived from an EMBL/GenBank/DDBJ whole genome shotgun (WGS) entry which is preliminary data.</text>
</comment>
<feature type="transmembrane region" description="Helical" evidence="4">
    <location>
        <begin position="215"/>
        <end position="239"/>
    </location>
</feature>
<feature type="domain" description="Major facilitator superfamily (MFS) profile" evidence="5">
    <location>
        <begin position="212"/>
        <end position="391"/>
    </location>
</feature>
<evidence type="ECO:0000256" key="1">
    <source>
        <dbReference type="ARBA" id="ARBA00022692"/>
    </source>
</evidence>
<feature type="transmembrane region" description="Helical" evidence="4">
    <location>
        <begin position="175"/>
        <end position="194"/>
    </location>
</feature>
<keyword evidence="2 4" id="KW-1133">Transmembrane helix</keyword>